<dbReference type="InterPro" id="IPR045865">
    <property type="entry name" value="ACT-like_dom_sf"/>
</dbReference>
<feature type="domain" description="ACT" evidence="11">
    <location>
        <begin position="294"/>
        <end position="361"/>
    </location>
</feature>
<accession>A0ABN2VQN1</accession>
<evidence type="ECO:0000256" key="9">
    <source>
        <dbReference type="ARBA" id="ARBA00049260"/>
    </source>
</evidence>
<dbReference type="InterPro" id="IPR002912">
    <property type="entry name" value="ACT_dom"/>
</dbReference>
<dbReference type="EC" id="1.3.1.12" evidence="3"/>
<evidence type="ECO:0000256" key="2">
    <source>
        <dbReference type="ARBA" id="ARBA00007964"/>
    </source>
</evidence>
<evidence type="ECO:0000256" key="4">
    <source>
        <dbReference type="ARBA" id="ARBA00016891"/>
    </source>
</evidence>
<protein>
    <recommendedName>
        <fullName evidence="4">Prephenate dehydrogenase</fullName>
        <ecNumber evidence="3">1.3.1.12</ecNumber>
    </recommendedName>
</protein>
<evidence type="ECO:0000256" key="8">
    <source>
        <dbReference type="ARBA" id="ARBA00023141"/>
    </source>
</evidence>
<dbReference type="RefSeq" id="WP_344323375.1">
    <property type="nucleotide sequence ID" value="NZ_BAAAPY010000001.1"/>
</dbReference>
<keyword evidence="5" id="KW-0827">Tyrosine biosynthesis</keyword>
<dbReference type="PANTHER" id="PTHR21363:SF0">
    <property type="entry name" value="PREPHENATE DEHYDROGENASE [NADP(+)]"/>
    <property type="match status" value="1"/>
</dbReference>
<evidence type="ECO:0000256" key="7">
    <source>
        <dbReference type="ARBA" id="ARBA00023027"/>
    </source>
</evidence>
<name>A0ABN2VQN1_9ACTN</name>
<dbReference type="Gene3D" id="3.40.50.720">
    <property type="entry name" value="NAD(P)-binding Rossmann-like Domain"/>
    <property type="match status" value="1"/>
</dbReference>
<evidence type="ECO:0000256" key="3">
    <source>
        <dbReference type="ARBA" id="ARBA00012068"/>
    </source>
</evidence>
<comment type="caution">
    <text evidence="12">The sequence shown here is derived from an EMBL/GenBank/DDBJ whole genome shotgun (WGS) entry which is preliminary data.</text>
</comment>
<evidence type="ECO:0000256" key="6">
    <source>
        <dbReference type="ARBA" id="ARBA00023002"/>
    </source>
</evidence>
<dbReference type="PANTHER" id="PTHR21363">
    <property type="entry name" value="PREPHENATE DEHYDROGENASE"/>
    <property type="match status" value="1"/>
</dbReference>
<dbReference type="PROSITE" id="PS51671">
    <property type="entry name" value="ACT"/>
    <property type="match status" value="1"/>
</dbReference>
<dbReference type="PROSITE" id="PS51176">
    <property type="entry name" value="PDH_ADH"/>
    <property type="match status" value="1"/>
</dbReference>
<sequence length="361" mass="37760">MTTPADPQGAADPGLPPTVVIGCGLIGTSIALGLRGHGIDVHLRDADPEHLRAAVDRGAGSPEPAADPALVVVAVPPAATVEAVVDALREWPRAVVTDVASIKDRVVTGVDAVDDSGRFVGSHPMAGSERSGPEAASAQLFEGRPWVITPGRSAADEAVRLVEEVAVMLGGVPVTMEPATHDEAVALVSHVPQVMSSLTAARLLEAPSAHLALAGQGVRDVTRVAGSDPTLWREILRGNAVAVRSILRSVRQDLDTVLAALEDESDVAELLVTGRRGSERLPGKHGGVQPELAVVLVQVSDRPGELSRLFARVGQIGVNIEDLRIDHELGRLVGLVEISVLADRADHLVEELVTSGWTAYR</sequence>
<dbReference type="NCBIfam" id="NF005112">
    <property type="entry name" value="PRK06545.2-4"/>
    <property type="match status" value="1"/>
</dbReference>
<dbReference type="Proteomes" id="UP001501480">
    <property type="component" value="Unassembled WGS sequence"/>
</dbReference>
<comment type="similarity">
    <text evidence="2">Belongs to the prephenate/arogenate dehydrogenase family.</text>
</comment>
<dbReference type="SUPFAM" id="SSF51735">
    <property type="entry name" value="NAD(P)-binding Rossmann-fold domains"/>
    <property type="match status" value="1"/>
</dbReference>
<dbReference type="Pfam" id="PF02153">
    <property type="entry name" value="PDH_N"/>
    <property type="match status" value="1"/>
</dbReference>
<dbReference type="NCBIfam" id="NF005111">
    <property type="entry name" value="PRK06545.2-3"/>
    <property type="match status" value="1"/>
</dbReference>
<dbReference type="InterPro" id="IPR046825">
    <property type="entry name" value="PDH_C"/>
</dbReference>
<keyword evidence="13" id="KW-1185">Reference proteome</keyword>
<dbReference type="InterPro" id="IPR008927">
    <property type="entry name" value="6-PGluconate_DH-like_C_sf"/>
</dbReference>
<evidence type="ECO:0000256" key="1">
    <source>
        <dbReference type="ARBA" id="ARBA00005067"/>
    </source>
</evidence>
<organism evidence="12 13">
    <name type="scientific">Aeromicrobium halocynthiae</name>
    <dbReference type="NCBI Taxonomy" id="560557"/>
    <lineage>
        <taxon>Bacteria</taxon>
        <taxon>Bacillati</taxon>
        <taxon>Actinomycetota</taxon>
        <taxon>Actinomycetes</taxon>
        <taxon>Propionibacteriales</taxon>
        <taxon>Nocardioidaceae</taxon>
        <taxon>Aeromicrobium</taxon>
    </lineage>
</organism>
<dbReference type="InterPro" id="IPR036291">
    <property type="entry name" value="NAD(P)-bd_dom_sf"/>
</dbReference>
<gene>
    <name evidence="12" type="ORF">GCM10009821_02660</name>
</gene>
<evidence type="ECO:0000313" key="12">
    <source>
        <dbReference type="EMBL" id="GAA2069582.1"/>
    </source>
</evidence>
<keyword evidence="8" id="KW-0057">Aromatic amino acid biosynthesis</keyword>
<dbReference type="EMBL" id="BAAAPY010000001">
    <property type="protein sequence ID" value="GAA2069582.1"/>
    <property type="molecule type" value="Genomic_DNA"/>
</dbReference>
<feature type="domain" description="Prephenate/arogenate dehydrogenase" evidence="10">
    <location>
        <begin position="16"/>
        <end position="292"/>
    </location>
</feature>
<dbReference type="InterPro" id="IPR046826">
    <property type="entry name" value="PDH_N"/>
</dbReference>
<evidence type="ECO:0000313" key="13">
    <source>
        <dbReference type="Proteomes" id="UP001501480"/>
    </source>
</evidence>
<keyword evidence="7" id="KW-0520">NAD</keyword>
<evidence type="ECO:0000256" key="5">
    <source>
        <dbReference type="ARBA" id="ARBA00022498"/>
    </source>
</evidence>
<proteinExistence type="inferred from homology"/>
<keyword evidence="8" id="KW-0028">Amino-acid biosynthesis</keyword>
<keyword evidence="6" id="KW-0560">Oxidoreductase</keyword>
<reference evidence="12 13" key="1">
    <citation type="journal article" date="2019" name="Int. J. Syst. Evol. Microbiol.">
        <title>The Global Catalogue of Microorganisms (GCM) 10K type strain sequencing project: providing services to taxonomists for standard genome sequencing and annotation.</title>
        <authorList>
            <consortium name="The Broad Institute Genomics Platform"/>
            <consortium name="The Broad Institute Genome Sequencing Center for Infectious Disease"/>
            <person name="Wu L."/>
            <person name="Ma J."/>
        </authorList>
    </citation>
    <scope>NUCLEOTIDE SEQUENCE [LARGE SCALE GENOMIC DNA]</scope>
    <source>
        <strain evidence="12 13">JCM 15749</strain>
    </source>
</reference>
<dbReference type="InterPro" id="IPR003099">
    <property type="entry name" value="Prephen_DH"/>
</dbReference>
<dbReference type="SUPFAM" id="SSF48179">
    <property type="entry name" value="6-phosphogluconate dehydrogenase C-terminal domain-like"/>
    <property type="match status" value="1"/>
</dbReference>
<dbReference type="Gene3D" id="1.10.3660.10">
    <property type="entry name" value="6-phosphogluconate dehydrogenase C-terminal like domain"/>
    <property type="match status" value="1"/>
</dbReference>
<evidence type="ECO:0000259" key="10">
    <source>
        <dbReference type="PROSITE" id="PS51176"/>
    </source>
</evidence>
<dbReference type="Pfam" id="PF20463">
    <property type="entry name" value="PDH_C"/>
    <property type="match status" value="1"/>
</dbReference>
<dbReference type="InterPro" id="IPR050812">
    <property type="entry name" value="Preph/Arog_dehydrog"/>
</dbReference>
<comment type="pathway">
    <text evidence="1">Amino-acid biosynthesis; L-tyrosine biosynthesis; (4-hydroxyphenyl)pyruvate from prephenate (NAD(+) route): step 1/1.</text>
</comment>
<dbReference type="SUPFAM" id="SSF55021">
    <property type="entry name" value="ACT-like"/>
    <property type="match status" value="1"/>
</dbReference>
<evidence type="ECO:0000259" key="11">
    <source>
        <dbReference type="PROSITE" id="PS51671"/>
    </source>
</evidence>
<comment type="catalytic activity">
    <reaction evidence="9">
        <text>prephenate + NAD(+) = 3-(4-hydroxyphenyl)pyruvate + CO2 + NADH</text>
        <dbReference type="Rhea" id="RHEA:13869"/>
        <dbReference type="ChEBI" id="CHEBI:16526"/>
        <dbReference type="ChEBI" id="CHEBI:29934"/>
        <dbReference type="ChEBI" id="CHEBI:36242"/>
        <dbReference type="ChEBI" id="CHEBI:57540"/>
        <dbReference type="ChEBI" id="CHEBI:57945"/>
        <dbReference type="EC" id="1.3.1.12"/>
    </reaction>
</comment>